<keyword evidence="19 26" id="KW-0472">Membrane</keyword>
<dbReference type="InterPro" id="IPR014782">
    <property type="entry name" value="Peptidase_M1_dom"/>
</dbReference>
<feature type="domain" description="Peptidase M1 membrane alanine aminopeptidase" evidence="27">
    <location>
        <begin position="381"/>
        <end position="598"/>
    </location>
</feature>
<evidence type="ECO:0000256" key="1">
    <source>
        <dbReference type="ARBA" id="ARBA00000098"/>
    </source>
</evidence>
<dbReference type="InterPro" id="IPR034016">
    <property type="entry name" value="M1_APN-typ"/>
</dbReference>
<feature type="region of interest" description="Disordered" evidence="25">
    <location>
        <begin position="115"/>
        <end position="139"/>
    </location>
</feature>
<evidence type="ECO:0000256" key="19">
    <source>
        <dbReference type="ARBA" id="ARBA00023136"/>
    </source>
</evidence>
<keyword evidence="13" id="KW-0732">Signal</keyword>
<dbReference type="Gene3D" id="1.10.390.10">
    <property type="entry name" value="Neutral Protease Domain 2"/>
    <property type="match status" value="1"/>
</dbReference>
<dbReference type="SUPFAM" id="SSF55486">
    <property type="entry name" value="Metalloproteases ('zincins'), catalytic domain"/>
    <property type="match status" value="1"/>
</dbReference>
<keyword evidence="9" id="KW-0449">Lipoprotein</keyword>
<dbReference type="OrthoDB" id="510539at2759"/>
<reference evidence="30 31" key="1">
    <citation type="submission" date="2018-04" db="EMBL/GenBank/DDBJ databases">
        <authorList>
            <person name="Zhang X."/>
            <person name="Yuan J."/>
            <person name="Li F."/>
            <person name="Xiang J."/>
        </authorList>
    </citation>
    <scope>NUCLEOTIDE SEQUENCE [LARGE SCALE GENOMIC DNA]</scope>
    <source>
        <tissue evidence="30">Muscle</tissue>
    </source>
</reference>
<organism evidence="30 31">
    <name type="scientific">Penaeus vannamei</name>
    <name type="common">Whiteleg shrimp</name>
    <name type="synonym">Litopenaeus vannamei</name>
    <dbReference type="NCBI Taxonomy" id="6689"/>
    <lineage>
        <taxon>Eukaryota</taxon>
        <taxon>Metazoa</taxon>
        <taxon>Ecdysozoa</taxon>
        <taxon>Arthropoda</taxon>
        <taxon>Crustacea</taxon>
        <taxon>Multicrustacea</taxon>
        <taxon>Malacostraca</taxon>
        <taxon>Eumalacostraca</taxon>
        <taxon>Eucarida</taxon>
        <taxon>Decapoda</taxon>
        <taxon>Dendrobranchiata</taxon>
        <taxon>Penaeoidea</taxon>
        <taxon>Penaeidae</taxon>
        <taxon>Penaeus</taxon>
    </lineage>
</organism>
<keyword evidence="17 26" id="KW-1133">Transmembrane helix</keyword>
<proteinExistence type="inferred from homology"/>
<feature type="active site" description="Proton acceptor" evidence="22">
    <location>
        <position position="453"/>
    </location>
</feature>
<feature type="transmembrane region" description="Helical" evidence="26">
    <location>
        <begin position="24"/>
        <end position="44"/>
    </location>
</feature>
<evidence type="ECO:0000259" key="28">
    <source>
        <dbReference type="Pfam" id="PF11838"/>
    </source>
</evidence>
<comment type="catalytic activity">
    <reaction evidence="1">
        <text>Release of an N-terminal amino acid, Xaa-|-Yaa- from a peptide, amide or arylamide. Xaa is preferably Ala, but may be most amino acids including Pro (slow action). When a terminal hydrophobic residue is followed by a prolyl residue, the two may be released as an intact Xaa-Pro dipeptide.</text>
        <dbReference type="EC" id="3.4.11.2"/>
    </reaction>
</comment>
<evidence type="ECO:0000259" key="29">
    <source>
        <dbReference type="Pfam" id="PF17900"/>
    </source>
</evidence>
<evidence type="ECO:0000256" key="7">
    <source>
        <dbReference type="ARBA" id="ARBA00022438"/>
    </source>
</evidence>
<name>A0A423TKV3_PENVA</name>
<feature type="compositionally biased region" description="Low complexity" evidence="25">
    <location>
        <begin position="115"/>
        <end position="135"/>
    </location>
</feature>
<dbReference type="GO" id="GO:0016285">
    <property type="term" value="F:alanyl aminopeptidase activity"/>
    <property type="evidence" value="ECO:0007669"/>
    <property type="project" value="UniProtKB-EC"/>
</dbReference>
<dbReference type="Gene3D" id="1.25.50.20">
    <property type="match status" value="1"/>
</dbReference>
<evidence type="ECO:0000256" key="9">
    <source>
        <dbReference type="ARBA" id="ARBA00022622"/>
    </source>
</evidence>
<dbReference type="PRINTS" id="PR00756">
    <property type="entry name" value="ALADIPTASE"/>
</dbReference>
<dbReference type="Gene3D" id="2.60.40.1730">
    <property type="entry name" value="tricorn interacting facor f3 domain"/>
    <property type="match status" value="1"/>
</dbReference>
<feature type="domain" description="Aminopeptidase N-like N-terminal" evidence="29">
    <location>
        <begin position="153"/>
        <end position="345"/>
    </location>
</feature>
<keyword evidence="21" id="KW-0325">Glycoprotein</keyword>
<feature type="binding site" evidence="23">
    <location>
        <position position="452"/>
    </location>
    <ligand>
        <name>Zn(2+)</name>
        <dbReference type="ChEBI" id="CHEBI:29105"/>
        <note>catalytic</note>
    </ligand>
</feature>
<keyword evidence="12 23" id="KW-0479">Metal-binding</keyword>
<evidence type="ECO:0000256" key="14">
    <source>
        <dbReference type="ARBA" id="ARBA00022801"/>
    </source>
</evidence>
<accession>A0A423TKV3</accession>
<evidence type="ECO:0000256" key="25">
    <source>
        <dbReference type="SAM" id="MobiDB-lite"/>
    </source>
</evidence>
<evidence type="ECO:0000313" key="31">
    <source>
        <dbReference type="Proteomes" id="UP000283509"/>
    </source>
</evidence>
<evidence type="ECO:0000256" key="24">
    <source>
        <dbReference type="PIRSR" id="PIRSR634016-4"/>
    </source>
</evidence>
<dbReference type="FunFam" id="2.60.40.1910:FF:000008">
    <property type="entry name" value="Aminopeptidase"/>
    <property type="match status" value="1"/>
</dbReference>
<keyword evidence="15 23" id="KW-0862">Zinc</keyword>
<dbReference type="InterPro" id="IPR024571">
    <property type="entry name" value="ERAP1-like_C_dom"/>
</dbReference>
<comment type="similarity">
    <text evidence="4">Belongs to the peptidase M1 family.</text>
</comment>
<dbReference type="SUPFAM" id="SSF63737">
    <property type="entry name" value="Leukotriene A4 hydrolase N-terminal domain"/>
    <property type="match status" value="1"/>
</dbReference>
<sequence length="1031" mass="117635">MRGGHPEQTVSFGRKRGCYMSRCGSVLLATLFVGGLVATGVLVFQYGQELRQLFGDTSIEGDVELISSSRRGKSLEKIVAPPGSTLHTKKELSEIDHNELRPIPIVTHTTTTTTMRPTTTMSTTTTTPTTTTTTTEAPAKEKRLARLPRALNPLRYLVKLQPFINGNFSILGYVEVEMEVLEPTSNITLHMADIITKNETIRLKPSGESAGPDVGIKMHQYDPERQFYIAHLEKQLEKGEKYVLSMDFLGYLNDQLHGFYRSTYRDDDGTNKLLAVTQFQASDARRAFPCFDEPGFKATFEVFLAREETMVTLSNMPLAETLPLIGQEGWVWDHYEESVPMSTYLIAFVVSDFVNRNSTVIDHVLFRVWARESAIEQAEYSRDIGPKMLRHFEDYFNLSFPLTKMDMIALPDFAPGAMENWGLVTYRETLMLYDPAASSAFNKQLVAQVVGHELAHQWFGNLVTPKWWTDIWLNEGFASYVEYIGVNHVEPEWKVLEQFVVRRIHDVFTVDSLESSHPIRHNALNADRIAYDKGSSIIRMMSNFLNENTFRRGLNEYLQSLTYDNAESDDLWRHLTAAAHEDGTLPQEVTVKMIMDTWTLQKGYPVIKVERSADGKSASVSQERFLLVRDENSSDTHDYKWWVPLTYTTQSEANFNQTQAMVWMKDSEAQISLSSLPPRDQWVIFNLQQTGYYRVNYDDHNWGLLIQQLKTDHQVINPINRAQIIDDAMDLARADQLPYETALGILTYLEAESDYIPWWSALNNVVYLKDMLTRTGGYGALKNYLLDILVPLYESVGFEENPDDGLLDQYKRGKAVAWACGLGHQHCLDSASALYRTWMANPDNLTLISPNLKSTVYCYAIAEGGEAEWDFAWQQYLKSNVGSEKEKLLSALGCTKEMWLLSRYLDMAFTDGSGIRKQDSSRVFGAIANNDIGLPLAWAYLQDNFDKIFSFFDKIMVRLIRSTTHKVNTRQELMELKALQKRHAEELEPVALDVEQIVESVQNNIAWLDANYNTIITWLEKIGYSTKLRTI</sequence>
<evidence type="ECO:0000256" key="15">
    <source>
        <dbReference type="ARBA" id="ARBA00022833"/>
    </source>
</evidence>
<keyword evidence="31" id="KW-1185">Reference proteome</keyword>
<dbReference type="InterPro" id="IPR001930">
    <property type="entry name" value="Peptidase_M1"/>
</dbReference>
<evidence type="ECO:0000256" key="11">
    <source>
        <dbReference type="ARBA" id="ARBA00022692"/>
    </source>
</evidence>
<dbReference type="CDD" id="cd09601">
    <property type="entry name" value="M1_APN-Q_like"/>
    <property type="match status" value="1"/>
</dbReference>
<dbReference type="PANTHER" id="PTHR11533">
    <property type="entry name" value="PROTEASE M1 ZINC METALLOPROTEASE"/>
    <property type="match status" value="1"/>
</dbReference>
<keyword evidence="11 26" id="KW-0812">Transmembrane</keyword>
<dbReference type="GO" id="GO:0008270">
    <property type="term" value="F:zinc ion binding"/>
    <property type="evidence" value="ECO:0007669"/>
    <property type="project" value="InterPro"/>
</dbReference>
<evidence type="ECO:0000256" key="3">
    <source>
        <dbReference type="ARBA" id="ARBA00004609"/>
    </source>
</evidence>
<dbReference type="FunFam" id="2.60.40.1730:FF:000012">
    <property type="entry name" value="Aminopeptidase N"/>
    <property type="match status" value="1"/>
</dbReference>
<dbReference type="FunFam" id="1.25.50.20:FF:000001">
    <property type="entry name" value="Aminopeptidase"/>
    <property type="match status" value="1"/>
</dbReference>
<evidence type="ECO:0000256" key="20">
    <source>
        <dbReference type="ARBA" id="ARBA00023157"/>
    </source>
</evidence>
<evidence type="ECO:0000259" key="27">
    <source>
        <dbReference type="Pfam" id="PF01433"/>
    </source>
</evidence>
<comment type="subcellular location">
    <subcellularLocation>
        <location evidence="3">Cell membrane</location>
        <topology evidence="3">Lipid-anchor</topology>
        <topology evidence="3">GPI-anchor</topology>
    </subcellularLocation>
    <subcellularLocation>
        <location evidence="2">Membrane</location>
        <topology evidence="2">Single-pass type II membrane protein</topology>
    </subcellularLocation>
</comment>
<dbReference type="EC" id="3.4.11.2" evidence="5"/>
<dbReference type="InterPro" id="IPR050344">
    <property type="entry name" value="Peptidase_M1_aminopeptidases"/>
</dbReference>
<evidence type="ECO:0000313" key="30">
    <source>
        <dbReference type="EMBL" id="ROT77088.1"/>
    </source>
</evidence>
<reference evidence="30 31" key="2">
    <citation type="submission" date="2019-01" db="EMBL/GenBank/DDBJ databases">
        <title>The decoding of complex shrimp genome reveals the adaptation for benthos swimmer, frequently molting mechanism and breeding impact on genome.</title>
        <authorList>
            <person name="Sun Y."/>
            <person name="Gao Y."/>
            <person name="Yu Y."/>
        </authorList>
    </citation>
    <scope>NUCLEOTIDE SEQUENCE [LARGE SCALE GENOMIC DNA]</scope>
    <source>
        <tissue evidence="30">Muscle</tissue>
    </source>
</reference>
<dbReference type="GO" id="GO:0042277">
    <property type="term" value="F:peptide binding"/>
    <property type="evidence" value="ECO:0007669"/>
    <property type="project" value="TreeGrafter"/>
</dbReference>
<dbReference type="FunFam" id="1.10.390.10:FF:000001">
    <property type="entry name" value="Aminopeptidase"/>
    <property type="match status" value="1"/>
</dbReference>
<dbReference type="Proteomes" id="UP000283509">
    <property type="component" value="Unassembled WGS sequence"/>
</dbReference>
<dbReference type="GO" id="GO:0043171">
    <property type="term" value="P:peptide catabolic process"/>
    <property type="evidence" value="ECO:0007669"/>
    <property type="project" value="TreeGrafter"/>
</dbReference>
<dbReference type="GO" id="GO:0006508">
    <property type="term" value="P:proteolysis"/>
    <property type="evidence" value="ECO:0007669"/>
    <property type="project" value="UniProtKB-KW"/>
</dbReference>
<keyword evidence="10" id="KW-0645">Protease</keyword>
<dbReference type="GO" id="GO:0005615">
    <property type="term" value="C:extracellular space"/>
    <property type="evidence" value="ECO:0007669"/>
    <property type="project" value="TreeGrafter"/>
</dbReference>
<comment type="caution">
    <text evidence="30">The sequence shown here is derived from an EMBL/GenBank/DDBJ whole genome shotgun (WGS) entry which is preliminary data.</text>
</comment>
<evidence type="ECO:0000256" key="4">
    <source>
        <dbReference type="ARBA" id="ARBA00010136"/>
    </source>
</evidence>
<evidence type="ECO:0000256" key="8">
    <source>
        <dbReference type="ARBA" id="ARBA00022475"/>
    </source>
</evidence>
<gene>
    <name evidence="30" type="ORF">C7M84_004250</name>
</gene>
<dbReference type="AlphaFoldDB" id="A0A423TKV3"/>
<dbReference type="Pfam" id="PF01433">
    <property type="entry name" value="Peptidase_M1"/>
    <property type="match status" value="1"/>
</dbReference>
<evidence type="ECO:0000256" key="10">
    <source>
        <dbReference type="ARBA" id="ARBA00022670"/>
    </source>
</evidence>
<keyword evidence="8" id="KW-1003">Cell membrane</keyword>
<evidence type="ECO:0000256" key="22">
    <source>
        <dbReference type="PIRSR" id="PIRSR634016-1"/>
    </source>
</evidence>
<dbReference type="Gene3D" id="2.60.40.1910">
    <property type="match status" value="1"/>
</dbReference>
<dbReference type="InterPro" id="IPR027268">
    <property type="entry name" value="Peptidase_M4/M1_CTD_sf"/>
</dbReference>
<dbReference type="InterPro" id="IPR042097">
    <property type="entry name" value="Aminopeptidase_N-like_N_sf"/>
</dbReference>
<evidence type="ECO:0000256" key="12">
    <source>
        <dbReference type="ARBA" id="ARBA00022723"/>
    </source>
</evidence>
<dbReference type="GO" id="GO:0070006">
    <property type="term" value="F:metalloaminopeptidase activity"/>
    <property type="evidence" value="ECO:0007669"/>
    <property type="project" value="TreeGrafter"/>
</dbReference>
<evidence type="ECO:0000256" key="6">
    <source>
        <dbReference type="ARBA" id="ARBA00015611"/>
    </source>
</evidence>
<keyword evidence="18" id="KW-0482">Metalloprotease</keyword>
<evidence type="ECO:0000256" key="16">
    <source>
        <dbReference type="ARBA" id="ARBA00022968"/>
    </source>
</evidence>
<feature type="binding site" evidence="23">
    <location>
        <position position="475"/>
    </location>
    <ligand>
        <name>Zn(2+)</name>
        <dbReference type="ChEBI" id="CHEBI:29105"/>
        <note>catalytic</note>
    </ligand>
</feature>
<dbReference type="InterPro" id="IPR045357">
    <property type="entry name" value="Aminopeptidase_N-like_N"/>
</dbReference>
<evidence type="ECO:0000256" key="17">
    <source>
        <dbReference type="ARBA" id="ARBA00022989"/>
    </source>
</evidence>
<dbReference type="Pfam" id="PF11838">
    <property type="entry name" value="ERAP1_C"/>
    <property type="match status" value="1"/>
</dbReference>
<keyword evidence="7" id="KW-0031">Aminopeptidase</keyword>
<dbReference type="STRING" id="6689.A0A423TKV3"/>
<keyword evidence="16" id="KW-0735">Signal-anchor</keyword>
<keyword evidence="20" id="KW-1015">Disulfide bond</keyword>
<dbReference type="PANTHER" id="PTHR11533:SF294">
    <property type="entry name" value="THYROTROPIN-RELEASING HORMONE-DEGRADING ECTOENZYME"/>
    <property type="match status" value="1"/>
</dbReference>
<dbReference type="Pfam" id="PF17900">
    <property type="entry name" value="Peptidase_M1_N"/>
    <property type="match status" value="1"/>
</dbReference>
<evidence type="ECO:0000256" key="21">
    <source>
        <dbReference type="ARBA" id="ARBA00023180"/>
    </source>
</evidence>
<feature type="binding site" evidence="23">
    <location>
        <position position="456"/>
    </location>
    <ligand>
        <name>Zn(2+)</name>
        <dbReference type="ChEBI" id="CHEBI:29105"/>
        <note>catalytic</note>
    </ligand>
</feature>
<protein>
    <recommendedName>
        <fullName evidence="6">Aminopeptidase N</fullName>
        <ecNumber evidence="5">3.4.11.2</ecNumber>
    </recommendedName>
</protein>
<evidence type="ECO:0000256" key="18">
    <source>
        <dbReference type="ARBA" id="ARBA00023049"/>
    </source>
</evidence>
<keyword evidence="9" id="KW-0336">GPI-anchor</keyword>
<dbReference type="EMBL" id="QCYY01001567">
    <property type="protein sequence ID" value="ROT77088.1"/>
    <property type="molecule type" value="Genomic_DNA"/>
</dbReference>
<evidence type="ECO:0000256" key="5">
    <source>
        <dbReference type="ARBA" id="ARBA00012564"/>
    </source>
</evidence>
<keyword evidence="14" id="KW-0378">Hydrolase</keyword>
<feature type="domain" description="ERAP1-like C-terminal" evidence="28">
    <location>
        <begin position="682"/>
        <end position="1002"/>
    </location>
</feature>
<dbReference type="GO" id="GO:0005737">
    <property type="term" value="C:cytoplasm"/>
    <property type="evidence" value="ECO:0007669"/>
    <property type="project" value="TreeGrafter"/>
</dbReference>
<dbReference type="GO" id="GO:0098552">
    <property type="term" value="C:side of membrane"/>
    <property type="evidence" value="ECO:0007669"/>
    <property type="project" value="UniProtKB-KW"/>
</dbReference>
<dbReference type="GO" id="GO:0005886">
    <property type="term" value="C:plasma membrane"/>
    <property type="evidence" value="ECO:0007669"/>
    <property type="project" value="UniProtKB-SubCell"/>
</dbReference>
<evidence type="ECO:0000256" key="23">
    <source>
        <dbReference type="PIRSR" id="PIRSR634016-3"/>
    </source>
</evidence>
<evidence type="ECO:0000256" key="13">
    <source>
        <dbReference type="ARBA" id="ARBA00022729"/>
    </source>
</evidence>
<evidence type="ECO:0000256" key="26">
    <source>
        <dbReference type="SAM" id="Phobius"/>
    </source>
</evidence>
<comment type="cofactor">
    <cofactor evidence="23">
        <name>Zn(2+)</name>
        <dbReference type="ChEBI" id="CHEBI:29105"/>
    </cofactor>
    <text evidence="23">Binds 1 zinc ion per subunit.</text>
</comment>
<feature type="site" description="Transition state stabilizer" evidence="24">
    <location>
        <position position="531"/>
    </location>
</feature>
<evidence type="ECO:0000256" key="2">
    <source>
        <dbReference type="ARBA" id="ARBA00004606"/>
    </source>
</evidence>